<proteinExistence type="predicted"/>
<keyword evidence="3" id="KW-1185">Reference proteome</keyword>
<dbReference type="Proteomes" id="UP000193560">
    <property type="component" value="Unassembled WGS sequence"/>
</dbReference>
<dbReference type="EMBL" id="MCGE01000019">
    <property type="protein sequence ID" value="ORZ12360.1"/>
    <property type="molecule type" value="Genomic_DNA"/>
</dbReference>
<gene>
    <name evidence="2" type="ORF">BCR42DRAFT_420469</name>
</gene>
<evidence type="ECO:0000313" key="3">
    <source>
        <dbReference type="Proteomes" id="UP000193560"/>
    </source>
</evidence>
<keyword evidence="1" id="KW-0812">Transmembrane</keyword>
<dbReference type="AlphaFoldDB" id="A0A1X2I9U3"/>
<protein>
    <submittedName>
        <fullName evidence="2">Uncharacterized protein</fullName>
    </submittedName>
</protein>
<sequence>MLSYAISVSNVTKLPWPSFFYLYCILFFSIGLDNFDIHRLDYSMKEDGSIMVYH</sequence>
<accession>A0A1X2I9U3</accession>
<name>A0A1X2I9U3_9FUNG</name>
<feature type="transmembrane region" description="Helical" evidence="1">
    <location>
        <begin position="20"/>
        <end position="37"/>
    </location>
</feature>
<evidence type="ECO:0000313" key="2">
    <source>
        <dbReference type="EMBL" id="ORZ12360.1"/>
    </source>
</evidence>
<evidence type="ECO:0000256" key="1">
    <source>
        <dbReference type="SAM" id="Phobius"/>
    </source>
</evidence>
<organism evidence="2 3">
    <name type="scientific">Absidia repens</name>
    <dbReference type="NCBI Taxonomy" id="90262"/>
    <lineage>
        <taxon>Eukaryota</taxon>
        <taxon>Fungi</taxon>
        <taxon>Fungi incertae sedis</taxon>
        <taxon>Mucoromycota</taxon>
        <taxon>Mucoromycotina</taxon>
        <taxon>Mucoromycetes</taxon>
        <taxon>Mucorales</taxon>
        <taxon>Cunninghamellaceae</taxon>
        <taxon>Absidia</taxon>
    </lineage>
</organism>
<keyword evidence="1" id="KW-0472">Membrane</keyword>
<comment type="caution">
    <text evidence="2">The sequence shown here is derived from an EMBL/GenBank/DDBJ whole genome shotgun (WGS) entry which is preliminary data.</text>
</comment>
<reference evidence="2 3" key="1">
    <citation type="submission" date="2016-07" db="EMBL/GenBank/DDBJ databases">
        <title>Pervasive Adenine N6-methylation of Active Genes in Fungi.</title>
        <authorList>
            <consortium name="DOE Joint Genome Institute"/>
            <person name="Mondo S.J."/>
            <person name="Dannebaum R.O."/>
            <person name="Kuo R.C."/>
            <person name="Labutti K."/>
            <person name="Haridas S."/>
            <person name="Kuo A."/>
            <person name="Salamov A."/>
            <person name="Ahrendt S.R."/>
            <person name="Lipzen A."/>
            <person name="Sullivan W."/>
            <person name="Andreopoulos W.B."/>
            <person name="Clum A."/>
            <person name="Lindquist E."/>
            <person name="Daum C."/>
            <person name="Ramamoorthy G.K."/>
            <person name="Gryganskyi A."/>
            <person name="Culley D."/>
            <person name="Magnuson J.K."/>
            <person name="James T.Y."/>
            <person name="O'Malley M.A."/>
            <person name="Stajich J.E."/>
            <person name="Spatafora J.W."/>
            <person name="Visel A."/>
            <person name="Grigoriev I.V."/>
        </authorList>
    </citation>
    <scope>NUCLEOTIDE SEQUENCE [LARGE SCALE GENOMIC DNA]</scope>
    <source>
        <strain evidence="2 3">NRRL 1336</strain>
    </source>
</reference>
<keyword evidence="1" id="KW-1133">Transmembrane helix</keyword>